<dbReference type="FunCoup" id="B4NDM8">
    <property type="interactions" value="1"/>
</dbReference>
<name>B4NDM8_DROWI</name>
<sequence>MTLGISQYNFDLPTNRFESLSNPYDASMGTYHPFYAIIPHRSNLILQMLLQANCIISILWSSSYLLNMVIYVNDLYNANGLGTLAAYVVAVISEMVRLYAGYSINLCTGATAQWLVLTLTPCILLPAMVYLRLLTFGHVFYLSILSNVLFLMIALEILVAILHFICCKPMNKTKWHAKEYTIDDNSMDLVSQEQSSQRTGKS</sequence>
<dbReference type="STRING" id="7260.B4NDM8"/>
<keyword evidence="3 5" id="KW-1133">Transmembrane helix</keyword>
<dbReference type="GO" id="GO:0016020">
    <property type="term" value="C:membrane"/>
    <property type="evidence" value="ECO:0007669"/>
    <property type="project" value="UniProtKB-SubCell"/>
</dbReference>
<keyword evidence="4 5" id="KW-0472">Membrane</keyword>
<dbReference type="OrthoDB" id="311720at2759"/>
<dbReference type="InParanoid" id="B4NDM8"/>
<feature type="transmembrane region" description="Helical" evidence="5">
    <location>
        <begin position="114"/>
        <end position="133"/>
    </location>
</feature>
<evidence type="ECO:0000256" key="2">
    <source>
        <dbReference type="ARBA" id="ARBA00022692"/>
    </source>
</evidence>
<organism evidence="6 7">
    <name type="scientific">Drosophila willistoni</name>
    <name type="common">Fruit fly</name>
    <dbReference type="NCBI Taxonomy" id="7260"/>
    <lineage>
        <taxon>Eukaryota</taxon>
        <taxon>Metazoa</taxon>
        <taxon>Ecdysozoa</taxon>
        <taxon>Arthropoda</taxon>
        <taxon>Hexapoda</taxon>
        <taxon>Insecta</taxon>
        <taxon>Pterygota</taxon>
        <taxon>Neoptera</taxon>
        <taxon>Endopterygota</taxon>
        <taxon>Diptera</taxon>
        <taxon>Brachycera</taxon>
        <taxon>Muscomorpha</taxon>
        <taxon>Ephydroidea</taxon>
        <taxon>Drosophilidae</taxon>
        <taxon>Drosophila</taxon>
        <taxon>Sophophora</taxon>
    </lineage>
</organism>
<protein>
    <recommendedName>
        <fullName evidence="8">Transmembrane protein</fullName>
    </recommendedName>
</protein>
<dbReference type="HOGENOM" id="CLU_1350179_0_0_1"/>
<evidence type="ECO:0000313" key="7">
    <source>
        <dbReference type="Proteomes" id="UP000007798"/>
    </source>
</evidence>
<evidence type="ECO:0008006" key="8">
    <source>
        <dbReference type="Google" id="ProtNLM"/>
    </source>
</evidence>
<evidence type="ECO:0000256" key="5">
    <source>
        <dbReference type="SAM" id="Phobius"/>
    </source>
</evidence>
<proteinExistence type="predicted"/>
<gene>
    <name evidence="6" type="primary">Dwil\GK25478</name>
    <name evidence="6" type="ORF">Dwil_GK25478</name>
</gene>
<dbReference type="InterPro" id="IPR019184">
    <property type="entry name" value="Uncharacterised_TM-17"/>
</dbReference>
<feature type="transmembrane region" description="Helical" evidence="5">
    <location>
        <begin position="49"/>
        <end position="72"/>
    </location>
</feature>
<keyword evidence="2 5" id="KW-0812">Transmembrane</keyword>
<accession>B4NDM8</accession>
<feature type="transmembrane region" description="Helical" evidence="5">
    <location>
        <begin position="84"/>
        <end position="102"/>
    </location>
</feature>
<dbReference type="AlphaFoldDB" id="B4NDM8"/>
<reference evidence="6 7" key="1">
    <citation type="journal article" date="2007" name="Nature">
        <title>Evolution of genes and genomes on the Drosophila phylogeny.</title>
        <authorList>
            <consortium name="Drosophila 12 Genomes Consortium"/>
            <person name="Clark A.G."/>
            <person name="Eisen M.B."/>
            <person name="Smith D.R."/>
            <person name="Bergman C.M."/>
            <person name="Oliver B."/>
            <person name="Markow T.A."/>
            <person name="Kaufman T.C."/>
            <person name="Kellis M."/>
            <person name="Gelbart W."/>
            <person name="Iyer V.N."/>
            <person name="Pollard D.A."/>
            <person name="Sackton T.B."/>
            <person name="Larracuente A.M."/>
            <person name="Singh N.D."/>
            <person name="Abad J.P."/>
            <person name="Abt D.N."/>
            <person name="Adryan B."/>
            <person name="Aguade M."/>
            <person name="Akashi H."/>
            <person name="Anderson W.W."/>
            <person name="Aquadro C.F."/>
            <person name="Ardell D.H."/>
            <person name="Arguello R."/>
            <person name="Artieri C.G."/>
            <person name="Barbash D.A."/>
            <person name="Barker D."/>
            <person name="Barsanti P."/>
            <person name="Batterham P."/>
            <person name="Batzoglou S."/>
            <person name="Begun D."/>
            <person name="Bhutkar A."/>
            <person name="Blanco E."/>
            <person name="Bosak S.A."/>
            <person name="Bradley R.K."/>
            <person name="Brand A.D."/>
            <person name="Brent M.R."/>
            <person name="Brooks A.N."/>
            <person name="Brown R.H."/>
            <person name="Butlin R.K."/>
            <person name="Caggese C."/>
            <person name="Calvi B.R."/>
            <person name="Bernardo de Carvalho A."/>
            <person name="Caspi A."/>
            <person name="Castrezana S."/>
            <person name="Celniker S.E."/>
            <person name="Chang J.L."/>
            <person name="Chapple C."/>
            <person name="Chatterji S."/>
            <person name="Chinwalla A."/>
            <person name="Civetta A."/>
            <person name="Clifton S.W."/>
            <person name="Comeron J.M."/>
            <person name="Costello J.C."/>
            <person name="Coyne J.A."/>
            <person name="Daub J."/>
            <person name="David R.G."/>
            <person name="Delcher A.L."/>
            <person name="Delehaunty K."/>
            <person name="Do C.B."/>
            <person name="Ebling H."/>
            <person name="Edwards K."/>
            <person name="Eickbush T."/>
            <person name="Evans J.D."/>
            <person name="Filipski A."/>
            <person name="Findeiss S."/>
            <person name="Freyhult E."/>
            <person name="Fulton L."/>
            <person name="Fulton R."/>
            <person name="Garcia A.C."/>
            <person name="Gardiner A."/>
            <person name="Garfield D.A."/>
            <person name="Garvin B.E."/>
            <person name="Gibson G."/>
            <person name="Gilbert D."/>
            <person name="Gnerre S."/>
            <person name="Godfrey J."/>
            <person name="Good R."/>
            <person name="Gotea V."/>
            <person name="Gravely B."/>
            <person name="Greenberg A.J."/>
            <person name="Griffiths-Jones S."/>
            <person name="Gross S."/>
            <person name="Guigo R."/>
            <person name="Gustafson E.A."/>
            <person name="Haerty W."/>
            <person name="Hahn M.W."/>
            <person name="Halligan D.L."/>
            <person name="Halpern A.L."/>
            <person name="Halter G.M."/>
            <person name="Han M.V."/>
            <person name="Heger A."/>
            <person name="Hillier L."/>
            <person name="Hinrichs A.S."/>
            <person name="Holmes I."/>
            <person name="Hoskins R.A."/>
            <person name="Hubisz M.J."/>
            <person name="Hultmark D."/>
            <person name="Huntley M.A."/>
            <person name="Jaffe D.B."/>
            <person name="Jagadeeshan S."/>
            <person name="Jeck W.R."/>
            <person name="Johnson J."/>
            <person name="Jones C.D."/>
            <person name="Jordan W.C."/>
            <person name="Karpen G.H."/>
            <person name="Kataoka E."/>
            <person name="Keightley P.D."/>
            <person name="Kheradpour P."/>
            <person name="Kirkness E.F."/>
            <person name="Koerich L.B."/>
            <person name="Kristiansen K."/>
            <person name="Kudrna D."/>
            <person name="Kulathinal R.J."/>
            <person name="Kumar S."/>
            <person name="Kwok R."/>
            <person name="Lander E."/>
            <person name="Langley C.H."/>
            <person name="Lapoint R."/>
            <person name="Lazzaro B.P."/>
            <person name="Lee S.J."/>
            <person name="Levesque L."/>
            <person name="Li R."/>
            <person name="Lin C.F."/>
            <person name="Lin M.F."/>
            <person name="Lindblad-Toh K."/>
            <person name="Llopart A."/>
            <person name="Long M."/>
            <person name="Low L."/>
            <person name="Lozovsky E."/>
            <person name="Lu J."/>
            <person name="Luo M."/>
            <person name="Machado C.A."/>
            <person name="Makalowski W."/>
            <person name="Marzo M."/>
            <person name="Matsuda M."/>
            <person name="Matzkin L."/>
            <person name="McAllister B."/>
            <person name="McBride C.S."/>
            <person name="McKernan B."/>
            <person name="McKernan K."/>
            <person name="Mendez-Lago M."/>
            <person name="Minx P."/>
            <person name="Mollenhauer M.U."/>
            <person name="Montooth K."/>
            <person name="Mount S.M."/>
            <person name="Mu X."/>
            <person name="Myers E."/>
            <person name="Negre B."/>
            <person name="Newfeld S."/>
            <person name="Nielsen R."/>
            <person name="Noor M.A."/>
            <person name="O'Grady P."/>
            <person name="Pachter L."/>
            <person name="Papaceit M."/>
            <person name="Parisi M.J."/>
            <person name="Parisi M."/>
            <person name="Parts L."/>
            <person name="Pedersen J.S."/>
            <person name="Pesole G."/>
            <person name="Phillippy A.M."/>
            <person name="Ponting C.P."/>
            <person name="Pop M."/>
            <person name="Porcelli D."/>
            <person name="Powell J.R."/>
            <person name="Prohaska S."/>
            <person name="Pruitt K."/>
            <person name="Puig M."/>
            <person name="Quesneville H."/>
            <person name="Ram K.R."/>
            <person name="Rand D."/>
            <person name="Rasmussen M.D."/>
            <person name="Reed L.K."/>
            <person name="Reenan R."/>
            <person name="Reily A."/>
            <person name="Remington K.A."/>
            <person name="Rieger T.T."/>
            <person name="Ritchie M.G."/>
            <person name="Robin C."/>
            <person name="Rogers Y.H."/>
            <person name="Rohde C."/>
            <person name="Rozas J."/>
            <person name="Rubenfield M.J."/>
            <person name="Ruiz A."/>
            <person name="Russo S."/>
            <person name="Salzberg S.L."/>
            <person name="Sanchez-Gracia A."/>
            <person name="Saranga D.J."/>
            <person name="Sato H."/>
            <person name="Schaeffer S.W."/>
            <person name="Schatz M.C."/>
            <person name="Schlenke T."/>
            <person name="Schwartz R."/>
            <person name="Segarra C."/>
            <person name="Singh R.S."/>
            <person name="Sirot L."/>
            <person name="Sirota M."/>
            <person name="Sisneros N.B."/>
            <person name="Smith C.D."/>
            <person name="Smith T.F."/>
            <person name="Spieth J."/>
            <person name="Stage D.E."/>
            <person name="Stark A."/>
            <person name="Stephan W."/>
            <person name="Strausberg R.L."/>
            <person name="Strempel S."/>
            <person name="Sturgill D."/>
            <person name="Sutton G."/>
            <person name="Sutton G.G."/>
            <person name="Tao W."/>
            <person name="Teichmann S."/>
            <person name="Tobari Y.N."/>
            <person name="Tomimura Y."/>
            <person name="Tsolas J.M."/>
            <person name="Valente V.L."/>
            <person name="Venter E."/>
            <person name="Venter J.C."/>
            <person name="Vicario S."/>
            <person name="Vieira F.G."/>
            <person name="Vilella A.J."/>
            <person name="Villasante A."/>
            <person name="Walenz B."/>
            <person name="Wang J."/>
            <person name="Wasserman M."/>
            <person name="Watts T."/>
            <person name="Wilson D."/>
            <person name="Wilson R.K."/>
            <person name="Wing R.A."/>
            <person name="Wolfner M.F."/>
            <person name="Wong A."/>
            <person name="Wong G.K."/>
            <person name="Wu C.I."/>
            <person name="Wu G."/>
            <person name="Yamamoto D."/>
            <person name="Yang H.P."/>
            <person name="Yang S.P."/>
            <person name="Yorke J.A."/>
            <person name="Yoshida K."/>
            <person name="Zdobnov E."/>
            <person name="Zhang P."/>
            <person name="Zhang Y."/>
            <person name="Zimin A.V."/>
            <person name="Baldwin J."/>
            <person name="Abdouelleil A."/>
            <person name="Abdulkadir J."/>
            <person name="Abebe A."/>
            <person name="Abera B."/>
            <person name="Abreu J."/>
            <person name="Acer S.C."/>
            <person name="Aftuck L."/>
            <person name="Alexander A."/>
            <person name="An P."/>
            <person name="Anderson E."/>
            <person name="Anderson S."/>
            <person name="Arachi H."/>
            <person name="Azer M."/>
            <person name="Bachantsang P."/>
            <person name="Barry A."/>
            <person name="Bayul T."/>
            <person name="Berlin A."/>
            <person name="Bessette D."/>
            <person name="Bloom T."/>
            <person name="Blye J."/>
            <person name="Boguslavskiy L."/>
            <person name="Bonnet C."/>
            <person name="Boukhgalter B."/>
            <person name="Bourzgui I."/>
            <person name="Brown A."/>
            <person name="Cahill P."/>
            <person name="Channer S."/>
            <person name="Cheshatsang Y."/>
            <person name="Chuda L."/>
            <person name="Citroen M."/>
            <person name="Collymore A."/>
            <person name="Cooke P."/>
            <person name="Costello M."/>
            <person name="D'Aco K."/>
            <person name="Daza R."/>
            <person name="De Haan G."/>
            <person name="DeGray S."/>
            <person name="DeMaso C."/>
            <person name="Dhargay N."/>
            <person name="Dooley K."/>
            <person name="Dooley E."/>
            <person name="Doricent M."/>
            <person name="Dorje P."/>
            <person name="Dorjee K."/>
            <person name="Dupes A."/>
            <person name="Elong R."/>
            <person name="Falk J."/>
            <person name="Farina A."/>
            <person name="Faro S."/>
            <person name="Ferguson D."/>
            <person name="Fisher S."/>
            <person name="Foley C.D."/>
            <person name="Franke A."/>
            <person name="Friedrich D."/>
            <person name="Gadbois L."/>
            <person name="Gearin G."/>
            <person name="Gearin C.R."/>
            <person name="Giannoukos G."/>
            <person name="Goode T."/>
            <person name="Graham J."/>
            <person name="Grandbois E."/>
            <person name="Grewal S."/>
            <person name="Gyaltsen K."/>
            <person name="Hafez N."/>
            <person name="Hagos B."/>
            <person name="Hall J."/>
            <person name="Henson C."/>
            <person name="Hollinger A."/>
            <person name="Honan T."/>
            <person name="Huard M.D."/>
            <person name="Hughes L."/>
            <person name="Hurhula B."/>
            <person name="Husby M.E."/>
            <person name="Kamat A."/>
            <person name="Kanga B."/>
            <person name="Kashin S."/>
            <person name="Khazanovich D."/>
            <person name="Kisner P."/>
            <person name="Lance K."/>
            <person name="Lara M."/>
            <person name="Lee W."/>
            <person name="Lennon N."/>
            <person name="Letendre F."/>
            <person name="LeVine R."/>
            <person name="Lipovsky A."/>
            <person name="Liu X."/>
            <person name="Liu J."/>
            <person name="Liu S."/>
            <person name="Lokyitsang T."/>
            <person name="Lokyitsang Y."/>
            <person name="Lubonja R."/>
            <person name="Lui A."/>
            <person name="MacDonald P."/>
            <person name="Magnisalis V."/>
            <person name="Maru K."/>
            <person name="Matthews C."/>
            <person name="McCusker W."/>
            <person name="McDonough S."/>
            <person name="Mehta T."/>
            <person name="Meldrim J."/>
            <person name="Meneus L."/>
            <person name="Mihai O."/>
            <person name="Mihalev A."/>
            <person name="Mihova T."/>
            <person name="Mittelman R."/>
            <person name="Mlenga V."/>
            <person name="Montmayeur A."/>
            <person name="Mulrain L."/>
            <person name="Navidi A."/>
            <person name="Naylor J."/>
            <person name="Negash T."/>
            <person name="Nguyen T."/>
            <person name="Nguyen N."/>
            <person name="Nicol R."/>
            <person name="Norbu C."/>
            <person name="Norbu N."/>
            <person name="Novod N."/>
            <person name="O'Neill B."/>
            <person name="Osman S."/>
            <person name="Markiewicz E."/>
            <person name="Oyono O.L."/>
            <person name="Patti C."/>
            <person name="Phunkhang P."/>
            <person name="Pierre F."/>
            <person name="Priest M."/>
            <person name="Raghuraman S."/>
            <person name="Rege F."/>
            <person name="Reyes R."/>
            <person name="Rise C."/>
            <person name="Rogov P."/>
            <person name="Ross K."/>
            <person name="Ryan E."/>
            <person name="Settipalli S."/>
            <person name="Shea T."/>
            <person name="Sherpa N."/>
            <person name="Shi L."/>
            <person name="Shih D."/>
            <person name="Sparrow T."/>
            <person name="Spaulding J."/>
            <person name="Stalker J."/>
            <person name="Stange-Thomann N."/>
            <person name="Stavropoulos S."/>
            <person name="Stone C."/>
            <person name="Strader C."/>
            <person name="Tesfaye S."/>
            <person name="Thomson T."/>
            <person name="Thoulutsang Y."/>
            <person name="Thoulutsang D."/>
            <person name="Topham K."/>
            <person name="Topping I."/>
            <person name="Tsamla T."/>
            <person name="Vassiliev H."/>
            <person name="Vo A."/>
            <person name="Wangchuk T."/>
            <person name="Wangdi T."/>
            <person name="Weiand M."/>
            <person name="Wilkinson J."/>
            <person name="Wilson A."/>
            <person name="Yadav S."/>
            <person name="Young G."/>
            <person name="Yu Q."/>
            <person name="Zembek L."/>
            <person name="Zhong D."/>
            <person name="Zimmer A."/>
            <person name="Zwirko Z."/>
            <person name="Jaffe D.B."/>
            <person name="Alvarez P."/>
            <person name="Brockman W."/>
            <person name="Butler J."/>
            <person name="Chin C."/>
            <person name="Gnerre S."/>
            <person name="Grabherr M."/>
            <person name="Kleber M."/>
            <person name="Mauceli E."/>
            <person name="MacCallum I."/>
        </authorList>
    </citation>
    <scope>NUCLEOTIDE SEQUENCE [LARGE SCALE GENOMIC DNA]</scope>
    <source>
        <strain evidence="7">Tucson 14030-0811.24</strain>
    </source>
</reference>
<comment type="subcellular location">
    <subcellularLocation>
        <location evidence="1">Membrane</location>
        <topology evidence="1">Multi-pass membrane protein</topology>
    </subcellularLocation>
</comment>
<keyword evidence="7" id="KW-1185">Reference proteome</keyword>
<evidence type="ECO:0000256" key="1">
    <source>
        <dbReference type="ARBA" id="ARBA00004141"/>
    </source>
</evidence>
<dbReference type="EMBL" id="CH964239">
    <property type="protein sequence ID" value="EDW81850.2"/>
    <property type="molecule type" value="Genomic_DNA"/>
</dbReference>
<evidence type="ECO:0000313" key="6">
    <source>
        <dbReference type="EMBL" id="EDW81850.2"/>
    </source>
</evidence>
<dbReference type="eggNOG" id="KOG4694">
    <property type="taxonomic scope" value="Eukaryota"/>
</dbReference>
<feature type="transmembrane region" description="Helical" evidence="5">
    <location>
        <begin position="139"/>
        <end position="165"/>
    </location>
</feature>
<dbReference type="Proteomes" id="UP000007798">
    <property type="component" value="Unassembled WGS sequence"/>
</dbReference>
<dbReference type="KEGG" id="dwi:6648451"/>
<dbReference type="Pfam" id="PF09799">
    <property type="entry name" value="Transmemb_17"/>
    <property type="match status" value="1"/>
</dbReference>
<evidence type="ECO:0000256" key="4">
    <source>
        <dbReference type="ARBA" id="ARBA00023136"/>
    </source>
</evidence>
<evidence type="ECO:0000256" key="3">
    <source>
        <dbReference type="ARBA" id="ARBA00022989"/>
    </source>
</evidence>